<dbReference type="InterPro" id="IPR036890">
    <property type="entry name" value="HATPase_C_sf"/>
</dbReference>
<dbReference type="Pfam" id="PF13581">
    <property type="entry name" value="HATPase_c_2"/>
    <property type="match status" value="1"/>
</dbReference>
<dbReference type="CDD" id="cd16936">
    <property type="entry name" value="HATPase_RsbW-like"/>
    <property type="match status" value="1"/>
</dbReference>
<evidence type="ECO:0000256" key="2">
    <source>
        <dbReference type="SAM" id="MobiDB-lite"/>
    </source>
</evidence>
<dbReference type="EMBL" id="POUC01000268">
    <property type="protein sequence ID" value="PNG18885.1"/>
    <property type="molecule type" value="Genomic_DNA"/>
</dbReference>
<keyword evidence="1" id="KW-0808">Transferase</keyword>
<dbReference type="RefSeq" id="WP_102911906.1">
    <property type="nucleotide sequence ID" value="NZ_POUC01000268.1"/>
</dbReference>
<dbReference type="Proteomes" id="UP000235943">
    <property type="component" value="Unassembled WGS sequence"/>
</dbReference>
<keyword evidence="1" id="KW-0418">Kinase</keyword>
<dbReference type="GO" id="GO:0004674">
    <property type="term" value="F:protein serine/threonine kinase activity"/>
    <property type="evidence" value="ECO:0007669"/>
    <property type="project" value="UniProtKB-KW"/>
</dbReference>
<dbReference type="InterPro" id="IPR003594">
    <property type="entry name" value="HATPase_dom"/>
</dbReference>
<keyword evidence="4" id="KW-0067">ATP-binding</keyword>
<evidence type="ECO:0000259" key="3">
    <source>
        <dbReference type="Pfam" id="PF13581"/>
    </source>
</evidence>
<sequence length="176" mass="18837">MGTATAPSTTLPAGKGLAGREGLPLPNGVRPRSEGRLKSSFDIAQRGAREGLPRRDANRVGAMRRIARAFLAYHCLDAMEFVVSLIVSELVTNAIVHSRGTKVDFTMMFRDGELHIAVRNDGMSVCTPDRAASDDAEHGRGLQLVASMVHELGGTWGVESDRHTVSCNLPATGEAQ</sequence>
<feature type="region of interest" description="Disordered" evidence="2">
    <location>
        <begin position="1"/>
        <end position="37"/>
    </location>
</feature>
<comment type="caution">
    <text evidence="4">The sequence shown here is derived from an EMBL/GenBank/DDBJ whole genome shotgun (WGS) entry which is preliminary data.</text>
</comment>
<evidence type="ECO:0000313" key="4">
    <source>
        <dbReference type="EMBL" id="PNG18885.1"/>
    </source>
</evidence>
<reference evidence="4 5" key="1">
    <citation type="submission" date="2018-01" db="EMBL/GenBank/DDBJ databases">
        <title>Draft genome sequence of Streptomyces sp. 13K301.</title>
        <authorList>
            <person name="Sahin N."/>
            <person name="Saygin H."/>
            <person name="Ay H."/>
        </authorList>
    </citation>
    <scope>NUCLEOTIDE SEQUENCE [LARGE SCALE GENOMIC DNA]</scope>
    <source>
        <strain evidence="4 5">13K301</strain>
    </source>
</reference>
<dbReference type="PANTHER" id="PTHR35526">
    <property type="entry name" value="ANTI-SIGMA-F FACTOR RSBW-RELATED"/>
    <property type="match status" value="1"/>
</dbReference>
<gene>
    <name evidence="4" type="ORF">C1J00_28670</name>
</gene>
<accession>A0A2N8TIP8</accession>
<keyword evidence="4" id="KW-0547">Nucleotide-binding</keyword>
<dbReference type="GO" id="GO:0005524">
    <property type="term" value="F:ATP binding"/>
    <property type="evidence" value="ECO:0007669"/>
    <property type="project" value="UniProtKB-KW"/>
</dbReference>
<protein>
    <submittedName>
        <fullName evidence="4">ATP-binding protein</fullName>
    </submittedName>
</protein>
<keyword evidence="1" id="KW-0723">Serine/threonine-protein kinase</keyword>
<dbReference type="InterPro" id="IPR050267">
    <property type="entry name" value="Anti-sigma-factor_SerPK"/>
</dbReference>
<dbReference type="SUPFAM" id="SSF55874">
    <property type="entry name" value="ATPase domain of HSP90 chaperone/DNA topoisomerase II/histidine kinase"/>
    <property type="match status" value="1"/>
</dbReference>
<feature type="compositionally biased region" description="Polar residues" evidence="2">
    <location>
        <begin position="1"/>
        <end position="11"/>
    </location>
</feature>
<dbReference type="AlphaFoldDB" id="A0A2N8TIP8"/>
<feature type="domain" description="Histidine kinase/HSP90-like ATPase" evidence="3">
    <location>
        <begin position="56"/>
        <end position="152"/>
    </location>
</feature>
<dbReference type="Gene3D" id="3.30.565.10">
    <property type="entry name" value="Histidine kinase-like ATPase, C-terminal domain"/>
    <property type="match status" value="1"/>
</dbReference>
<organism evidence="4 5">
    <name type="scientific">Streptomyces cahuitamycinicus</name>
    <dbReference type="NCBI Taxonomy" id="2070367"/>
    <lineage>
        <taxon>Bacteria</taxon>
        <taxon>Bacillati</taxon>
        <taxon>Actinomycetota</taxon>
        <taxon>Actinomycetes</taxon>
        <taxon>Kitasatosporales</taxon>
        <taxon>Streptomycetaceae</taxon>
        <taxon>Streptomyces</taxon>
    </lineage>
</organism>
<proteinExistence type="predicted"/>
<name>A0A2N8TIP8_9ACTN</name>
<keyword evidence="5" id="KW-1185">Reference proteome</keyword>
<evidence type="ECO:0000256" key="1">
    <source>
        <dbReference type="ARBA" id="ARBA00022527"/>
    </source>
</evidence>
<evidence type="ECO:0000313" key="5">
    <source>
        <dbReference type="Proteomes" id="UP000235943"/>
    </source>
</evidence>
<dbReference type="OrthoDB" id="4166172at2"/>
<dbReference type="PANTHER" id="PTHR35526:SF3">
    <property type="entry name" value="ANTI-SIGMA-F FACTOR RSBW"/>
    <property type="match status" value="1"/>
</dbReference>